<comment type="similarity">
    <text evidence="2">Belongs to the glycosyltransferase 2 family.</text>
</comment>
<dbReference type="PANTHER" id="PTHR43179:SF12">
    <property type="entry name" value="GALACTOFURANOSYLTRANSFERASE GLFT2"/>
    <property type="match status" value="1"/>
</dbReference>
<organism evidence="6 7">
    <name type="scientific">Anaeromicropila herbilytica</name>
    <dbReference type="NCBI Taxonomy" id="2785025"/>
    <lineage>
        <taxon>Bacteria</taxon>
        <taxon>Bacillati</taxon>
        <taxon>Bacillota</taxon>
        <taxon>Clostridia</taxon>
        <taxon>Lachnospirales</taxon>
        <taxon>Lachnospiraceae</taxon>
        <taxon>Anaeromicropila</taxon>
    </lineage>
</organism>
<keyword evidence="7" id="KW-1185">Reference proteome</keyword>
<evidence type="ECO:0000259" key="5">
    <source>
        <dbReference type="Pfam" id="PF00535"/>
    </source>
</evidence>
<comment type="pathway">
    <text evidence="1">Cell wall biogenesis; cell wall polysaccharide biosynthesis.</text>
</comment>
<dbReference type="InterPro" id="IPR001173">
    <property type="entry name" value="Glyco_trans_2-like"/>
</dbReference>
<dbReference type="Gene3D" id="3.90.550.10">
    <property type="entry name" value="Spore Coat Polysaccharide Biosynthesis Protein SpsA, Chain A"/>
    <property type="match status" value="1"/>
</dbReference>
<accession>A0A7R7EJJ0</accession>
<dbReference type="Pfam" id="PF00535">
    <property type="entry name" value="Glycos_transf_2"/>
    <property type="match status" value="1"/>
</dbReference>
<gene>
    <name evidence="6" type="ORF">bsdtb5_11460</name>
</gene>
<dbReference type="EMBL" id="AP024169">
    <property type="protein sequence ID" value="BCN29851.1"/>
    <property type="molecule type" value="Genomic_DNA"/>
</dbReference>
<name>A0A7R7EJJ0_9FIRM</name>
<dbReference type="CDD" id="cd04186">
    <property type="entry name" value="GT_2_like_c"/>
    <property type="match status" value="1"/>
</dbReference>
<evidence type="ECO:0000313" key="6">
    <source>
        <dbReference type="EMBL" id="BCN29851.1"/>
    </source>
</evidence>
<reference evidence="6 7" key="1">
    <citation type="submission" date="2020-11" db="EMBL/GenBank/DDBJ databases">
        <title>Draft genome sequencing of a Lachnospiraceae strain isolated from anoxic soil subjected to BSD treatment.</title>
        <authorList>
            <person name="Uek A."/>
            <person name="Tonouchi A."/>
        </authorList>
    </citation>
    <scope>NUCLEOTIDE SEQUENCE [LARGE SCALE GENOMIC DNA]</scope>
    <source>
        <strain evidence="6 7">TB5</strain>
    </source>
</reference>
<sequence>MKSIGIVICNYNKKKAVLDCIESVLESRFQDFDIYVVDNASSDGSAEAIKEKYNNKVRVIENSRNLGGSGGFNTGLRIAIEQGYKYLVCLDNDVLVDENAIYELYSFLESHDEVGMVGSRVYHMEEPDYVQQFGLNIDFKQFCLDTLYENHIEDGSIPEILYCDAVATCCMMARSAVIREIGVMPEENFIYWDDIEWGYLCNRAGYKVAVYGASKVLHTMGAKKVSENTFATYYMWRNWIRFFIKYTTNDDIERMSLELLRGVFYALYDCSYREEHKLKETITYAFSDAMNGITGIADEDKIFIADRIEDRLGHLIKEKDSIYIDWESYNGNRDQVVRYIKGFNSDIKIIDNIDENSNITKIMVCESIFHNQKLDNVHMNNLIFLDRFGNSIITEEDRIFANNYELSMEFFIYTEQPIFLYKCKQLRNKISENNPHRYV</sequence>
<feature type="domain" description="Glycosyltransferase 2-like" evidence="5">
    <location>
        <begin position="6"/>
        <end position="133"/>
    </location>
</feature>
<dbReference type="RefSeq" id="WP_271715107.1">
    <property type="nucleotide sequence ID" value="NZ_AP024169.1"/>
</dbReference>
<dbReference type="PANTHER" id="PTHR43179">
    <property type="entry name" value="RHAMNOSYLTRANSFERASE WBBL"/>
    <property type="match status" value="1"/>
</dbReference>
<dbReference type="SUPFAM" id="SSF53448">
    <property type="entry name" value="Nucleotide-diphospho-sugar transferases"/>
    <property type="match status" value="1"/>
</dbReference>
<proteinExistence type="inferred from homology"/>
<dbReference type="GO" id="GO:0016757">
    <property type="term" value="F:glycosyltransferase activity"/>
    <property type="evidence" value="ECO:0007669"/>
    <property type="project" value="UniProtKB-KW"/>
</dbReference>
<keyword evidence="3" id="KW-0328">Glycosyltransferase</keyword>
<evidence type="ECO:0000256" key="4">
    <source>
        <dbReference type="ARBA" id="ARBA00022679"/>
    </source>
</evidence>
<keyword evidence="4 6" id="KW-0808">Transferase</keyword>
<dbReference type="Proteomes" id="UP000595897">
    <property type="component" value="Chromosome"/>
</dbReference>
<evidence type="ECO:0000256" key="3">
    <source>
        <dbReference type="ARBA" id="ARBA00022676"/>
    </source>
</evidence>
<evidence type="ECO:0000256" key="1">
    <source>
        <dbReference type="ARBA" id="ARBA00004776"/>
    </source>
</evidence>
<dbReference type="KEGG" id="ahb:bsdtb5_11460"/>
<dbReference type="InterPro" id="IPR029044">
    <property type="entry name" value="Nucleotide-diphossugar_trans"/>
</dbReference>
<evidence type="ECO:0000256" key="2">
    <source>
        <dbReference type="ARBA" id="ARBA00006739"/>
    </source>
</evidence>
<evidence type="ECO:0000313" key="7">
    <source>
        <dbReference type="Proteomes" id="UP000595897"/>
    </source>
</evidence>
<dbReference type="AlphaFoldDB" id="A0A7R7EJJ0"/>
<protein>
    <submittedName>
        <fullName evidence="6">Glycosyl transferase</fullName>
    </submittedName>
</protein>